<accession>A0A5C6UUJ2</accession>
<protein>
    <submittedName>
        <fullName evidence="3">Response regulator</fullName>
    </submittedName>
</protein>
<reference evidence="3 4" key="1">
    <citation type="submission" date="2019-08" db="EMBL/GenBank/DDBJ databases">
        <title>Genome of Luteibaculum oceani JCM 18817.</title>
        <authorList>
            <person name="Bowman J.P."/>
        </authorList>
    </citation>
    <scope>NUCLEOTIDE SEQUENCE [LARGE SCALE GENOMIC DNA]</scope>
    <source>
        <strain evidence="3 4">JCM 18817</strain>
    </source>
</reference>
<evidence type="ECO:0000256" key="1">
    <source>
        <dbReference type="PROSITE-ProRule" id="PRU00169"/>
    </source>
</evidence>
<organism evidence="3 4">
    <name type="scientific">Luteibaculum oceani</name>
    <dbReference type="NCBI Taxonomy" id="1294296"/>
    <lineage>
        <taxon>Bacteria</taxon>
        <taxon>Pseudomonadati</taxon>
        <taxon>Bacteroidota</taxon>
        <taxon>Flavobacteriia</taxon>
        <taxon>Flavobacteriales</taxon>
        <taxon>Luteibaculaceae</taxon>
        <taxon>Luteibaculum</taxon>
    </lineage>
</organism>
<dbReference type="GO" id="GO:0000160">
    <property type="term" value="P:phosphorelay signal transduction system"/>
    <property type="evidence" value="ECO:0007669"/>
    <property type="project" value="InterPro"/>
</dbReference>
<dbReference type="InterPro" id="IPR052048">
    <property type="entry name" value="ST_Response_Regulator"/>
</dbReference>
<sequence length="122" mass="13745">MTDHKVFFVDDDEVTLFLYKRIARKLGVEGVFCENGQQLLDQLKEVSSGLIVLDINMPVLNGIQVVEFLKENNLMHDYTVLAMLGSASMDKKTVLKDLGVTHFSEKPLKASYLQELLEPNAT</sequence>
<gene>
    <name evidence="3" type="ORF">FRX97_09255</name>
</gene>
<dbReference type="SUPFAM" id="SSF52172">
    <property type="entry name" value="CheY-like"/>
    <property type="match status" value="1"/>
</dbReference>
<dbReference type="PANTHER" id="PTHR43228:SF1">
    <property type="entry name" value="TWO-COMPONENT RESPONSE REGULATOR ARR22"/>
    <property type="match status" value="1"/>
</dbReference>
<keyword evidence="4" id="KW-1185">Reference proteome</keyword>
<keyword evidence="1" id="KW-0597">Phosphoprotein</keyword>
<evidence type="ECO:0000259" key="2">
    <source>
        <dbReference type="PROSITE" id="PS50110"/>
    </source>
</evidence>
<dbReference type="AlphaFoldDB" id="A0A5C6UUJ2"/>
<dbReference type="SMART" id="SM00448">
    <property type="entry name" value="REC"/>
    <property type="match status" value="1"/>
</dbReference>
<feature type="domain" description="Response regulatory" evidence="2">
    <location>
        <begin position="5"/>
        <end position="121"/>
    </location>
</feature>
<feature type="modified residue" description="4-aspartylphosphate" evidence="1">
    <location>
        <position position="54"/>
    </location>
</feature>
<dbReference type="RefSeq" id="WP_147014930.1">
    <property type="nucleotide sequence ID" value="NZ_VORB01000008.1"/>
</dbReference>
<proteinExistence type="predicted"/>
<comment type="caution">
    <text evidence="3">The sequence shown here is derived from an EMBL/GenBank/DDBJ whole genome shotgun (WGS) entry which is preliminary data.</text>
</comment>
<dbReference type="Gene3D" id="3.40.50.2300">
    <property type="match status" value="1"/>
</dbReference>
<dbReference type="PANTHER" id="PTHR43228">
    <property type="entry name" value="TWO-COMPONENT RESPONSE REGULATOR"/>
    <property type="match status" value="1"/>
</dbReference>
<dbReference type="InterPro" id="IPR001789">
    <property type="entry name" value="Sig_transdc_resp-reg_receiver"/>
</dbReference>
<dbReference type="PROSITE" id="PS50110">
    <property type="entry name" value="RESPONSE_REGULATORY"/>
    <property type="match status" value="1"/>
</dbReference>
<dbReference type="EMBL" id="VORB01000008">
    <property type="protein sequence ID" value="TXC77042.1"/>
    <property type="molecule type" value="Genomic_DNA"/>
</dbReference>
<dbReference type="Proteomes" id="UP000321168">
    <property type="component" value="Unassembled WGS sequence"/>
</dbReference>
<dbReference type="InterPro" id="IPR011006">
    <property type="entry name" value="CheY-like_superfamily"/>
</dbReference>
<name>A0A5C6UUJ2_9FLAO</name>
<evidence type="ECO:0000313" key="4">
    <source>
        <dbReference type="Proteomes" id="UP000321168"/>
    </source>
</evidence>
<dbReference type="OrthoDB" id="9789181at2"/>
<evidence type="ECO:0000313" key="3">
    <source>
        <dbReference type="EMBL" id="TXC77042.1"/>
    </source>
</evidence>
<dbReference type="Pfam" id="PF00072">
    <property type="entry name" value="Response_reg"/>
    <property type="match status" value="1"/>
</dbReference>